<dbReference type="PANTHER" id="PTHR46344">
    <property type="entry name" value="OS02G0202900 PROTEIN"/>
    <property type="match status" value="1"/>
</dbReference>
<evidence type="ECO:0000256" key="3">
    <source>
        <dbReference type="SAM" id="SignalP"/>
    </source>
</evidence>
<dbReference type="Gene3D" id="2.120.10.80">
    <property type="entry name" value="Kelch-type beta propeller"/>
    <property type="match status" value="2"/>
</dbReference>
<dbReference type="InterPro" id="IPR015915">
    <property type="entry name" value="Kelch-typ_b-propeller"/>
</dbReference>
<proteinExistence type="predicted"/>
<protein>
    <submittedName>
        <fullName evidence="4">T9SS C-terminal target domain-containing protein</fullName>
    </submittedName>
</protein>
<dbReference type="Pfam" id="PF01344">
    <property type="entry name" value="Kelch_1"/>
    <property type="match status" value="1"/>
</dbReference>
<dbReference type="InterPro" id="IPR006652">
    <property type="entry name" value="Kelch_1"/>
</dbReference>
<name>A0A7V3UZ58_UNCW3</name>
<dbReference type="PANTHER" id="PTHR46344:SF27">
    <property type="entry name" value="KELCH REPEAT SUPERFAMILY PROTEIN"/>
    <property type="match status" value="1"/>
</dbReference>
<dbReference type="SUPFAM" id="SSF50965">
    <property type="entry name" value="Galactose oxidase, central domain"/>
    <property type="match status" value="1"/>
</dbReference>
<dbReference type="AlphaFoldDB" id="A0A7V3UZ58"/>
<sequence length="741" mass="80518">MTRLLVITGIILSLTLAGVVNSDDTPALPSGLAVRSPVAPLFLSDGGSFGMVWISRQNAPAPGRYWCPGTGVVRDTIFFLGGRIDYGGGNTNSTRTIWAYVPATNTWINTGLPTLLVPRRAGGGGRIGNKIYVAGGRDSLHNTLSTCEEFDVDTKVVSQKASMPAGCWACGSAVVNDKLYIIGDENSSGNTYEYDPVNNQWSVKASLPVGRGWTAAAGAQGKVYVFGGSDASGNTLSDCWEFDPVNNTWTQKATMPGPRIYHSAVTYNDSLIFVLGGAPVGAASADSSVYLYNVLNNTWSIVSPMPTKRGWLMANQVGNMIYASFGSDCITPTYLTVNEAAGMYSHDIGVIKVFPFRRTPPNQSTWFKMLVKNNGDFTEDFSVRLIVYDSIAGQNVIDAESTITGLASNDTLWLTFDSLTPSSGNVYLLTASVTLAGDENPQNDTLRSRIEVRIGSDPDGFGYIYESTQEMGDTVRFFWIDPSAGTPITDWSPNADDGYSVRTLPFTFRYYDQYLNSINICTNGFLETGTATNFSNTGFPTTIPNQIAGWWDDLDLRSSGTVYQYNDPAGNYVVFAWVNVPRFGAPSETQTFEIVLNRQGVIRFNYLSMNGTLNSNTVGIQGQQGSNNWYHQYVFNGVPANHIVDDSVAIIFYYPPYLGVEEAEAPRGSVSPVATIAGGQELVVPGQFQHGKVLIYDASGRLVKTVMNVSRIDLRPLPVGVYVVQLTNRNTARTLKLVVVK</sequence>
<accession>A0A7V3UZ58</accession>
<dbReference type="InterPro" id="IPR011043">
    <property type="entry name" value="Gal_Oxase/kelch_b-propeller"/>
</dbReference>
<reference evidence="4" key="1">
    <citation type="journal article" date="2020" name="mSystems">
        <title>Genome- and Community-Level Interaction Insights into Carbon Utilization and Element Cycling Functions of Hydrothermarchaeota in Hydrothermal Sediment.</title>
        <authorList>
            <person name="Zhou Z."/>
            <person name="Liu Y."/>
            <person name="Xu W."/>
            <person name="Pan J."/>
            <person name="Luo Z.H."/>
            <person name="Li M."/>
        </authorList>
    </citation>
    <scope>NUCLEOTIDE SEQUENCE [LARGE SCALE GENOMIC DNA]</scope>
    <source>
        <strain evidence="4">SpSt-914</strain>
    </source>
</reference>
<comment type="caution">
    <text evidence="4">The sequence shown here is derived from an EMBL/GenBank/DDBJ whole genome shotgun (WGS) entry which is preliminary data.</text>
</comment>
<dbReference type="SMART" id="SM00612">
    <property type="entry name" value="Kelch"/>
    <property type="match status" value="5"/>
</dbReference>
<evidence type="ECO:0000313" key="4">
    <source>
        <dbReference type="EMBL" id="HGD12528.1"/>
    </source>
</evidence>
<dbReference type="InterPro" id="IPR026444">
    <property type="entry name" value="Secre_tail"/>
</dbReference>
<dbReference type="EMBL" id="DTMZ01000004">
    <property type="protein sequence ID" value="HGD12528.1"/>
    <property type="molecule type" value="Genomic_DNA"/>
</dbReference>
<keyword evidence="2" id="KW-0677">Repeat</keyword>
<evidence type="ECO:0000256" key="1">
    <source>
        <dbReference type="ARBA" id="ARBA00022441"/>
    </source>
</evidence>
<dbReference type="Pfam" id="PF24681">
    <property type="entry name" value="Kelch_KLHDC2_KLHL20_DRC7"/>
    <property type="match status" value="1"/>
</dbReference>
<organism evidence="4">
    <name type="scientific">candidate division WOR-3 bacterium</name>
    <dbReference type="NCBI Taxonomy" id="2052148"/>
    <lineage>
        <taxon>Bacteria</taxon>
        <taxon>Bacteria division WOR-3</taxon>
    </lineage>
</organism>
<keyword evidence="1" id="KW-0880">Kelch repeat</keyword>
<feature type="chain" id="PRO_5031511301" evidence="3">
    <location>
        <begin position="23"/>
        <end position="741"/>
    </location>
</feature>
<keyword evidence="3" id="KW-0732">Signal</keyword>
<dbReference type="NCBIfam" id="TIGR04183">
    <property type="entry name" value="Por_Secre_tail"/>
    <property type="match status" value="1"/>
</dbReference>
<feature type="signal peptide" evidence="3">
    <location>
        <begin position="1"/>
        <end position="22"/>
    </location>
</feature>
<evidence type="ECO:0000256" key="2">
    <source>
        <dbReference type="ARBA" id="ARBA00022737"/>
    </source>
</evidence>
<gene>
    <name evidence="4" type="ORF">ENX16_00360</name>
</gene>